<name>A0A8H5BLR7_9AGAR</name>
<sequence>MSSLFPNKHPRRADASPSISLERGGYRMRSTRTTGPIPRLELPGTPMPSLRHRPRQPAGYRWNFSLTVLLAFLSISCLTCFAFAYYLFTSRWELISWDKHADLRADRHLQATAPRPHNTTPPGLLPGHKYLAYLPHSGFNNQRIALENAMTLARLLNRSLLVPPVRFGAKPIRYLPFTTLDHSLRLAASDGLEHCGDIPPYLTLPVDCLDHSDSTLVSWNTLFNMSQIEKEQNLIHLDSLSPIRYLDTLTSQPDGVLQLRDESPYNFRFEDGAHSSLSKYIESIPIEQLSDIQHTVLQFGSLFGTTRLALGVQGSAALLRIRRMMVLENPTLNAIVDAIVLRLGGNSYIGLHLRIGDGTFYDRKEITIQESWRFLLQRAGCSDLEIEGISRSYGIQLPLDSFRRFPLDAEPTTFQSWSQSQHIRHSSPSLCALSTPIFISTDSKNPRTDPILLPFRQAFPSVRFLMDFQDQLKPLRAVVNTDGVRLSNYLEPLVDAMIVARADSVVGTSGSTFSKFIIEILRPAYQSNRIYI</sequence>
<proteinExistence type="predicted"/>
<dbReference type="PANTHER" id="PTHR36050:SF1">
    <property type="entry name" value="O-FUCOSYLTRANSFERASE 30"/>
    <property type="match status" value="1"/>
</dbReference>
<evidence type="ECO:0000313" key="4">
    <source>
        <dbReference type="Proteomes" id="UP000541558"/>
    </source>
</evidence>
<keyword evidence="4" id="KW-1185">Reference proteome</keyword>
<gene>
    <name evidence="3" type="ORF">D9611_000074</name>
</gene>
<evidence type="ECO:0000256" key="1">
    <source>
        <dbReference type="SAM" id="MobiDB-lite"/>
    </source>
</evidence>
<accession>A0A8H5BLR7</accession>
<evidence type="ECO:0000256" key="2">
    <source>
        <dbReference type="SAM" id="Phobius"/>
    </source>
</evidence>
<dbReference type="Gene3D" id="3.40.50.11340">
    <property type="match status" value="1"/>
</dbReference>
<feature type="region of interest" description="Disordered" evidence="1">
    <location>
        <begin position="29"/>
        <end position="49"/>
    </location>
</feature>
<organism evidence="3 4">
    <name type="scientific">Ephemerocybe angulata</name>
    <dbReference type="NCBI Taxonomy" id="980116"/>
    <lineage>
        <taxon>Eukaryota</taxon>
        <taxon>Fungi</taxon>
        <taxon>Dikarya</taxon>
        <taxon>Basidiomycota</taxon>
        <taxon>Agaricomycotina</taxon>
        <taxon>Agaricomycetes</taxon>
        <taxon>Agaricomycetidae</taxon>
        <taxon>Agaricales</taxon>
        <taxon>Agaricineae</taxon>
        <taxon>Psathyrellaceae</taxon>
        <taxon>Ephemerocybe</taxon>
    </lineage>
</organism>
<evidence type="ECO:0008006" key="5">
    <source>
        <dbReference type="Google" id="ProtNLM"/>
    </source>
</evidence>
<evidence type="ECO:0000313" key="3">
    <source>
        <dbReference type="EMBL" id="KAF5325759.1"/>
    </source>
</evidence>
<protein>
    <recommendedName>
        <fullName evidence="5">O-fucosyltransferase family protein</fullName>
    </recommendedName>
</protein>
<dbReference type="AlphaFoldDB" id="A0A8H5BLR7"/>
<feature type="transmembrane region" description="Helical" evidence="2">
    <location>
        <begin position="62"/>
        <end position="88"/>
    </location>
</feature>
<keyword evidence="2" id="KW-0812">Transmembrane</keyword>
<dbReference type="Proteomes" id="UP000541558">
    <property type="component" value="Unassembled WGS sequence"/>
</dbReference>
<dbReference type="OrthoDB" id="1882547at2759"/>
<keyword evidence="2" id="KW-0472">Membrane</keyword>
<dbReference type="EMBL" id="JAACJK010000163">
    <property type="protein sequence ID" value="KAF5325759.1"/>
    <property type="molecule type" value="Genomic_DNA"/>
</dbReference>
<reference evidence="3 4" key="1">
    <citation type="journal article" date="2020" name="ISME J.">
        <title>Uncovering the hidden diversity of litter-decomposition mechanisms in mushroom-forming fungi.</title>
        <authorList>
            <person name="Floudas D."/>
            <person name="Bentzer J."/>
            <person name="Ahren D."/>
            <person name="Johansson T."/>
            <person name="Persson P."/>
            <person name="Tunlid A."/>
        </authorList>
    </citation>
    <scope>NUCLEOTIDE SEQUENCE [LARGE SCALE GENOMIC DNA]</scope>
    <source>
        <strain evidence="3 4">CBS 175.51</strain>
    </source>
</reference>
<dbReference type="CDD" id="cd11296">
    <property type="entry name" value="O-FucT_like"/>
    <property type="match status" value="1"/>
</dbReference>
<dbReference type="Gene3D" id="3.40.50.11350">
    <property type="match status" value="1"/>
</dbReference>
<dbReference type="PANTHER" id="PTHR36050">
    <property type="entry name" value="O-FUCOSYLTRANSFERASE 30"/>
    <property type="match status" value="1"/>
</dbReference>
<keyword evidence="2" id="KW-1133">Transmembrane helix</keyword>
<comment type="caution">
    <text evidence="3">The sequence shown here is derived from an EMBL/GenBank/DDBJ whole genome shotgun (WGS) entry which is preliminary data.</text>
</comment>